<dbReference type="SUPFAM" id="SSF53850">
    <property type="entry name" value="Periplasmic binding protein-like II"/>
    <property type="match status" value="1"/>
</dbReference>
<sequence>MNLSANKPTRMGIIDYTNVWPITYYFNEKQLSRPIEIITKVPAVLNRAMIAGELDLSPVSSFAYGFGSRQLKLLPGLSVSSEGPVNSILVFSKEPLDSVKNGKMALTNTSATSVNLLKIIMNKYYGGNPEYWDSEPDLDAMMAASDAALLIGDHAIKASWRDHGFHVTDLGKVWKEWTGFGMTFAVWAVQQSFAGSQADWLREITEALHESRKQSEQNLEPLVTEACKQIGGTDAYWNHYFQNLCHDFTEERQRGLQLYFDYCYELGLLEQPVQLSFWNETTRIQVK</sequence>
<dbReference type="InterPro" id="IPR003773">
    <property type="entry name" value="Menaquinone_biosynth"/>
</dbReference>
<protein>
    <recommendedName>
        <fullName evidence="4">Chorismate dehydratase</fullName>
        <ecNumber evidence="4">4.2.1.151</ecNumber>
    </recommendedName>
    <alternativeName>
        <fullName evidence="4">Menaquinone biosynthetic enzyme MqnA</fullName>
    </alternativeName>
</protein>
<dbReference type="AlphaFoldDB" id="A0A1B1N0C4"/>
<dbReference type="GO" id="GO:0009234">
    <property type="term" value="P:menaquinone biosynthetic process"/>
    <property type="evidence" value="ECO:0007669"/>
    <property type="project" value="UniProtKB-UniRule"/>
</dbReference>
<gene>
    <name evidence="4" type="primary">mqnA</name>
    <name evidence="5" type="ORF">AWM70_09850</name>
</gene>
<dbReference type="EMBL" id="CP014167">
    <property type="protein sequence ID" value="ANS74861.1"/>
    <property type="molecule type" value="Genomic_DNA"/>
</dbReference>
<dbReference type="PANTHER" id="PTHR37690">
    <property type="entry name" value="CHORISMATE DEHYDRATASE"/>
    <property type="match status" value="1"/>
</dbReference>
<dbReference type="Pfam" id="PF02621">
    <property type="entry name" value="VitK2_biosynth"/>
    <property type="match status" value="1"/>
</dbReference>
<evidence type="ECO:0000256" key="3">
    <source>
        <dbReference type="ARBA" id="ARBA00023239"/>
    </source>
</evidence>
<proteinExistence type="inferred from homology"/>
<evidence type="ECO:0000256" key="2">
    <source>
        <dbReference type="ARBA" id="ARBA00022428"/>
    </source>
</evidence>
<accession>A0A1B1N0C4</accession>
<comment type="similarity">
    <text evidence="4">Belongs to the MqnA/MqnD family. MqnA subfamily.</text>
</comment>
<dbReference type="CDD" id="cd13634">
    <property type="entry name" value="PBP2_Sco4506"/>
    <property type="match status" value="1"/>
</dbReference>
<keyword evidence="2 4" id="KW-0474">Menaquinone biosynthesis</keyword>
<dbReference type="OrthoDB" id="9810112at2"/>
<evidence type="ECO:0000313" key="5">
    <source>
        <dbReference type="EMBL" id="ANS74861.1"/>
    </source>
</evidence>
<name>A0A1B1N0C4_9BACL</name>
<dbReference type="PANTHER" id="PTHR37690:SF1">
    <property type="entry name" value="CHORISMATE DEHYDRATASE"/>
    <property type="match status" value="1"/>
</dbReference>
<dbReference type="UniPathway" id="UPA00079"/>
<dbReference type="KEGG" id="pyg:AWM70_09850"/>
<evidence type="ECO:0000313" key="6">
    <source>
        <dbReference type="Proteomes" id="UP000092573"/>
    </source>
</evidence>
<dbReference type="Gene3D" id="3.40.190.10">
    <property type="entry name" value="Periplasmic binding protein-like II"/>
    <property type="match status" value="2"/>
</dbReference>
<dbReference type="GO" id="GO:0016836">
    <property type="term" value="F:hydro-lyase activity"/>
    <property type="evidence" value="ECO:0007669"/>
    <property type="project" value="UniProtKB-UniRule"/>
</dbReference>
<dbReference type="RefSeq" id="WP_068695938.1">
    <property type="nucleotide sequence ID" value="NZ_CP014167.1"/>
</dbReference>
<dbReference type="STRING" id="1462996.AWM70_09850"/>
<evidence type="ECO:0000256" key="4">
    <source>
        <dbReference type="HAMAP-Rule" id="MF_00995"/>
    </source>
</evidence>
<dbReference type="HAMAP" id="MF_00995">
    <property type="entry name" value="MqnA"/>
    <property type="match status" value="1"/>
</dbReference>
<comment type="catalytic activity">
    <reaction evidence="4">
        <text>chorismate = 3-[(1-carboxyvinyl)-oxy]benzoate + H2O</text>
        <dbReference type="Rhea" id="RHEA:40051"/>
        <dbReference type="ChEBI" id="CHEBI:15377"/>
        <dbReference type="ChEBI" id="CHEBI:29748"/>
        <dbReference type="ChEBI" id="CHEBI:76981"/>
        <dbReference type="EC" id="4.2.1.151"/>
    </reaction>
</comment>
<reference evidence="5 6" key="1">
    <citation type="submission" date="2016-01" db="EMBL/GenBank/DDBJ databases">
        <title>Complete Genome Sequence of Paenibacillus yonginensis DCY84, a novel Plant Growth-Promoting Bacteria with Elicitation of Induced Systemic Resistance.</title>
        <authorList>
            <person name="Kim Y.J."/>
            <person name="Yang D.C."/>
            <person name="Sukweenadhi J."/>
        </authorList>
    </citation>
    <scope>NUCLEOTIDE SEQUENCE [LARGE SCALE GENOMIC DNA]</scope>
    <source>
        <strain evidence="5 6">DCY84</strain>
    </source>
</reference>
<dbReference type="EC" id="4.2.1.151" evidence="4"/>
<dbReference type="Proteomes" id="UP000092573">
    <property type="component" value="Chromosome"/>
</dbReference>
<organism evidence="5 6">
    <name type="scientific">Paenibacillus yonginensis</name>
    <dbReference type="NCBI Taxonomy" id="1462996"/>
    <lineage>
        <taxon>Bacteria</taxon>
        <taxon>Bacillati</taxon>
        <taxon>Bacillota</taxon>
        <taxon>Bacilli</taxon>
        <taxon>Bacillales</taxon>
        <taxon>Paenibacillaceae</taxon>
        <taxon>Paenibacillus</taxon>
    </lineage>
</organism>
<keyword evidence="6" id="KW-1185">Reference proteome</keyword>
<dbReference type="InterPro" id="IPR030868">
    <property type="entry name" value="MqnA"/>
</dbReference>
<keyword evidence="3 4" id="KW-0456">Lyase</keyword>
<evidence type="ECO:0000256" key="1">
    <source>
        <dbReference type="ARBA" id="ARBA00004863"/>
    </source>
</evidence>
<comment type="function">
    <text evidence="4">Catalyzes the dehydration of chorismate into 3-[(1-carboxyvinyl)oxy]benzoate, a step in the biosynthesis of menaquinone (MK, vitamin K2).</text>
</comment>
<comment type="pathway">
    <text evidence="1 4">Quinol/quinone metabolism; menaquinone biosynthesis.</text>
</comment>